<keyword evidence="4 6" id="KW-0573">Peptidoglycan synthesis</keyword>
<feature type="region of interest" description="Disordered" evidence="7">
    <location>
        <begin position="26"/>
        <end position="53"/>
    </location>
</feature>
<feature type="chain" id="PRO_5039128230" evidence="8">
    <location>
        <begin position="28"/>
        <end position="297"/>
    </location>
</feature>
<evidence type="ECO:0000256" key="2">
    <source>
        <dbReference type="ARBA" id="ARBA00022679"/>
    </source>
</evidence>
<evidence type="ECO:0000256" key="3">
    <source>
        <dbReference type="ARBA" id="ARBA00022960"/>
    </source>
</evidence>
<feature type="signal peptide" evidence="8">
    <location>
        <begin position="1"/>
        <end position="27"/>
    </location>
</feature>
<dbReference type="GO" id="GO:0071555">
    <property type="term" value="P:cell wall organization"/>
    <property type="evidence" value="ECO:0007669"/>
    <property type="project" value="UniProtKB-UniRule"/>
</dbReference>
<dbReference type="InterPro" id="IPR005490">
    <property type="entry name" value="LD_TPept_cat_dom"/>
</dbReference>
<dbReference type="Gene3D" id="2.40.440.10">
    <property type="entry name" value="L,D-transpeptidase catalytic domain-like"/>
    <property type="match status" value="1"/>
</dbReference>
<dbReference type="Pfam" id="PF03734">
    <property type="entry name" value="YkuD"/>
    <property type="match status" value="1"/>
</dbReference>
<dbReference type="CDD" id="cd16913">
    <property type="entry name" value="YkuD_like"/>
    <property type="match status" value="1"/>
</dbReference>
<dbReference type="SUPFAM" id="SSF141523">
    <property type="entry name" value="L,D-transpeptidase catalytic domain-like"/>
    <property type="match status" value="1"/>
</dbReference>
<dbReference type="EMBL" id="JACCHJ010000001">
    <property type="protein sequence ID" value="NYK09339.1"/>
    <property type="molecule type" value="Genomic_DNA"/>
</dbReference>
<keyword evidence="10" id="KW-0449">Lipoprotein</keyword>
<keyword evidence="8" id="KW-0732">Signal</keyword>
<protein>
    <submittedName>
        <fullName evidence="10">Lipoprotein-anchoring transpeptidase ErfK/SrfK</fullName>
    </submittedName>
</protein>
<keyword evidence="5 6" id="KW-0961">Cell wall biogenesis/degradation</keyword>
<dbReference type="PANTHER" id="PTHR30582:SF2">
    <property type="entry name" value="L,D-TRANSPEPTIDASE YCIB-RELATED"/>
    <property type="match status" value="1"/>
</dbReference>
<feature type="domain" description="L,D-TPase catalytic" evidence="9">
    <location>
        <begin position="176"/>
        <end position="296"/>
    </location>
</feature>
<dbReference type="PANTHER" id="PTHR30582">
    <property type="entry name" value="L,D-TRANSPEPTIDASE"/>
    <property type="match status" value="1"/>
</dbReference>
<dbReference type="AlphaFoldDB" id="A0A853DPA0"/>
<proteinExistence type="predicted"/>
<dbReference type="GO" id="GO:0018104">
    <property type="term" value="P:peptidoglycan-protein cross-linking"/>
    <property type="evidence" value="ECO:0007669"/>
    <property type="project" value="TreeGrafter"/>
</dbReference>
<keyword evidence="2" id="KW-0808">Transferase</keyword>
<evidence type="ECO:0000256" key="8">
    <source>
        <dbReference type="SAM" id="SignalP"/>
    </source>
</evidence>
<dbReference type="GO" id="GO:0016740">
    <property type="term" value="F:transferase activity"/>
    <property type="evidence" value="ECO:0007669"/>
    <property type="project" value="UniProtKB-KW"/>
</dbReference>
<dbReference type="UniPathway" id="UPA00219"/>
<evidence type="ECO:0000259" key="9">
    <source>
        <dbReference type="PROSITE" id="PS52029"/>
    </source>
</evidence>
<reference evidence="10 11" key="1">
    <citation type="submission" date="2020-07" db="EMBL/GenBank/DDBJ databases">
        <title>Sequencing the genomes of 1000 actinobacteria strains.</title>
        <authorList>
            <person name="Klenk H.-P."/>
        </authorList>
    </citation>
    <scope>NUCLEOTIDE SEQUENCE [LARGE SCALE GENOMIC DNA]</scope>
    <source>
        <strain evidence="10 11">DSM 15166</strain>
    </source>
</reference>
<dbReference type="RefSeq" id="WP_179700321.1">
    <property type="nucleotide sequence ID" value="NZ_BAAAHA010000003.1"/>
</dbReference>
<evidence type="ECO:0000256" key="1">
    <source>
        <dbReference type="ARBA" id="ARBA00004752"/>
    </source>
</evidence>
<evidence type="ECO:0000313" key="11">
    <source>
        <dbReference type="Proteomes" id="UP000521075"/>
    </source>
</evidence>
<sequence>MPKPRTLIAAASAVAVLAAAIGLTGCAQPDPTRTPKPSASVTAVPTEAASTAPPVPALTRSEIAALPAAVYDAVVPGLLPAPAGKLTAPTAHRVMFDVPLFGADRATPVARIPATDFRGQRTVVVPIQLDGPWALVLTPARQVLPSQVAAGEAAAPAQTAAWMPAASLAGTTTLTKSVRISVAEQSLSILDAAGTVTASWKVGVGTDETPTPTGVTGYLQARYTDPDQGQSVHPIQLTSLHATAADEPFGGSDGGLIGIHYFEQSSGAVSHGCVRLPADALTAVNALPLGTLVVIEG</sequence>
<evidence type="ECO:0000313" key="10">
    <source>
        <dbReference type="EMBL" id="NYK09339.1"/>
    </source>
</evidence>
<evidence type="ECO:0000256" key="5">
    <source>
        <dbReference type="ARBA" id="ARBA00023316"/>
    </source>
</evidence>
<evidence type="ECO:0000256" key="7">
    <source>
        <dbReference type="SAM" id="MobiDB-lite"/>
    </source>
</evidence>
<dbReference type="PROSITE" id="PS51257">
    <property type="entry name" value="PROKAR_LIPOPROTEIN"/>
    <property type="match status" value="1"/>
</dbReference>
<feature type="active site" description="Nucleophile" evidence="6">
    <location>
        <position position="273"/>
    </location>
</feature>
<dbReference type="InterPro" id="IPR038063">
    <property type="entry name" value="Transpep_catalytic_dom"/>
</dbReference>
<accession>A0A853DPA0</accession>
<dbReference type="GO" id="GO:0005576">
    <property type="term" value="C:extracellular region"/>
    <property type="evidence" value="ECO:0007669"/>
    <property type="project" value="TreeGrafter"/>
</dbReference>
<name>A0A853DPA0_9MICO</name>
<comment type="caution">
    <text evidence="10">The sequence shown here is derived from an EMBL/GenBank/DDBJ whole genome shotgun (WGS) entry which is preliminary data.</text>
</comment>
<keyword evidence="11" id="KW-1185">Reference proteome</keyword>
<dbReference type="PROSITE" id="PS52029">
    <property type="entry name" value="LD_TPASE"/>
    <property type="match status" value="1"/>
</dbReference>
<dbReference type="Proteomes" id="UP000521075">
    <property type="component" value="Unassembled WGS sequence"/>
</dbReference>
<organism evidence="10 11">
    <name type="scientific">Leifsonia naganoensis</name>
    <dbReference type="NCBI Taxonomy" id="150025"/>
    <lineage>
        <taxon>Bacteria</taxon>
        <taxon>Bacillati</taxon>
        <taxon>Actinomycetota</taxon>
        <taxon>Actinomycetes</taxon>
        <taxon>Micrococcales</taxon>
        <taxon>Microbacteriaceae</taxon>
        <taxon>Leifsonia</taxon>
    </lineage>
</organism>
<evidence type="ECO:0000256" key="6">
    <source>
        <dbReference type="PROSITE-ProRule" id="PRU01373"/>
    </source>
</evidence>
<evidence type="ECO:0000256" key="4">
    <source>
        <dbReference type="ARBA" id="ARBA00022984"/>
    </source>
</evidence>
<dbReference type="GO" id="GO:0008360">
    <property type="term" value="P:regulation of cell shape"/>
    <property type="evidence" value="ECO:0007669"/>
    <property type="project" value="UniProtKB-UniRule"/>
</dbReference>
<dbReference type="InterPro" id="IPR050979">
    <property type="entry name" value="LD-transpeptidase"/>
</dbReference>
<feature type="active site" description="Proton donor/acceptor" evidence="6">
    <location>
        <position position="260"/>
    </location>
</feature>
<gene>
    <name evidence="10" type="ORF">HNR14_001220</name>
</gene>
<keyword evidence="3 6" id="KW-0133">Cell shape</keyword>
<dbReference type="GO" id="GO:0071972">
    <property type="term" value="F:peptidoglycan L,D-transpeptidase activity"/>
    <property type="evidence" value="ECO:0007669"/>
    <property type="project" value="TreeGrafter"/>
</dbReference>
<comment type="pathway">
    <text evidence="1 6">Cell wall biogenesis; peptidoglycan biosynthesis.</text>
</comment>